<keyword evidence="13" id="KW-0349">Heme</keyword>
<evidence type="ECO:0000256" key="6">
    <source>
        <dbReference type="ARBA" id="ARBA00004971"/>
    </source>
</evidence>
<dbReference type="InterPro" id="IPR036400">
    <property type="entry name" value="Cyt_B5-like_heme/steroid_sf"/>
</dbReference>
<evidence type="ECO:0000313" key="24">
    <source>
        <dbReference type="EMBL" id="CAF3272118.1"/>
    </source>
</evidence>
<dbReference type="FunFam" id="3.90.420.10:FF:000005">
    <property type="entry name" value="Nitrate reductase"/>
    <property type="match status" value="1"/>
</dbReference>
<dbReference type="EC" id="1.7.1.3" evidence="10"/>
<evidence type="ECO:0000256" key="20">
    <source>
        <dbReference type="ARBA" id="ARBA00023063"/>
    </source>
</evidence>
<dbReference type="InterPro" id="IPR001433">
    <property type="entry name" value="OxRdtase_FAD/NAD-bd"/>
</dbReference>
<evidence type="ECO:0000256" key="19">
    <source>
        <dbReference type="ARBA" id="ARBA00023004"/>
    </source>
</evidence>
<dbReference type="SMART" id="SM01117">
    <property type="entry name" value="Cyt-b5"/>
    <property type="match status" value="1"/>
</dbReference>
<name>A0A817S173_9BILA</name>
<dbReference type="PRINTS" id="PR00363">
    <property type="entry name" value="CYTOCHROMEB5"/>
</dbReference>
<dbReference type="SUPFAM" id="SSF81296">
    <property type="entry name" value="E set domains"/>
    <property type="match status" value="1"/>
</dbReference>
<dbReference type="EC" id="1.8.3.1" evidence="9"/>
<gene>
    <name evidence="24" type="ORF">TIS948_LOCUS16390</name>
    <name evidence="25" type="ORF">UJA718_LOCUS29159</name>
</gene>
<keyword evidence="27" id="KW-1185">Reference proteome</keyword>
<evidence type="ECO:0000256" key="14">
    <source>
        <dbReference type="ARBA" id="ARBA00022630"/>
    </source>
</evidence>
<dbReference type="GO" id="GO:0008482">
    <property type="term" value="F:sulfite oxidase activity"/>
    <property type="evidence" value="ECO:0007669"/>
    <property type="project" value="UniProtKB-EC"/>
</dbReference>
<evidence type="ECO:0000259" key="23">
    <source>
        <dbReference type="PROSITE" id="PS51384"/>
    </source>
</evidence>
<feature type="domain" description="Cytochrome b5 heme-binding" evidence="22">
    <location>
        <begin position="537"/>
        <end position="612"/>
    </location>
</feature>
<accession>A0A817S173</accession>
<dbReference type="UniPathway" id="UPA00096"/>
<dbReference type="PRINTS" id="PR00407">
    <property type="entry name" value="EUMOPTERIN"/>
</dbReference>
<dbReference type="InterPro" id="IPR001199">
    <property type="entry name" value="Cyt_B5-like_heme/steroid-bd"/>
</dbReference>
<dbReference type="Pfam" id="PF00970">
    <property type="entry name" value="FAD_binding_6"/>
    <property type="match status" value="1"/>
</dbReference>
<evidence type="ECO:0000256" key="21">
    <source>
        <dbReference type="ARBA" id="ARBA00049155"/>
    </source>
</evidence>
<dbReference type="Pfam" id="PF00174">
    <property type="entry name" value="Oxidored_molyb"/>
    <property type="match status" value="1"/>
</dbReference>
<dbReference type="SUPFAM" id="SSF63380">
    <property type="entry name" value="Riboflavin synthase domain-like"/>
    <property type="match status" value="1"/>
</dbReference>
<dbReference type="AlphaFoldDB" id="A0A817S173"/>
<evidence type="ECO:0000256" key="18">
    <source>
        <dbReference type="ARBA" id="ARBA00023002"/>
    </source>
</evidence>
<evidence type="ECO:0000256" key="1">
    <source>
        <dbReference type="ARBA" id="ARBA00001924"/>
    </source>
</evidence>
<dbReference type="InterPro" id="IPR014756">
    <property type="entry name" value="Ig_E-set"/>
</dbReference>
<dbReference type="PANTHER" id="PTHR19372:SF7">
    <property type="entry name" value="SULFITE OXIDASE, MITOCHONDRIAL"/>
    <property type="match status" value="1"/>
</dbReference>
<dbReference type="InterPro" id="IPR022407">
    <property type="entry name" value="OxRdtase_Mopterin_BS"/>
</dbReference>
<keyword evidence="19" id="KW-0408">Iron</keyword>
<feature type="domain" description="FAD-binding FR-type" evidence="23">
    <location>
        <begin position="633"/>
        <end position="743"/>
    </location>
</feature>
<dbReference type="Pfam" id="PF03404">
    <property type="entry name" value="Mo-co_dimer"/>
    <property type="match status" value="1"/>
</dbReference>
<dbReference type="InterPro" id="IPR017927">
    <property type="entry name" value="FAD-bd_FR_type"/>
</dbReference>
<protein>
    <recommendedName>
        <fullName evidence="11">Nitrate reductase [NADPH]</fullName>
        <ecNumber evidence="10">1.7.1.3</ecNumber>
        <ecNumber evidence="9">1.8.3.1</ecNumber>
    </recommendedName>
</protein>
<dbReference type="GO" id="GO:0043546">
    <property type="term" value="F:molybdopterin cofactor binding"/>
    <property type="evidence" value="ECO:0007669"/>
    <property type="project" value="InterPro"/>
</dbReference>
<evidence type="ECO:0000256" key="13">
    <source>
        <dbReference type="ARBA" id="ARBA00022617"/>
    </source>
</evidence>
<dbReference type="GO" id="GO:0030151">
    <property type="term" value="F:molybdenum ion binding"/>
    <property type="evidence" value="ECO:0007669"/>
    <property type="project" value="InterPro"/>
</dbReference>
<comment type="subunit">
    <text evidence="8">Homodimer.</text>
</comment>
<dbReference type="CDD" id="cd06183">
    <property type="entry name" value="cyt_b5_reduct_like"/>
    <property type="match status" value="1"/>
</dbReference>
<evidence type="ECO:0000256" key="11">
    <source>
        <dbReference type="ARBA" id="ARBA00015499"/>
    </source>
</evidence>
<dbReference type="Pfam" id="PF00175">
    <property type="entry name" value="NAD_binding_1"/>
    <property type="match status" value="1"/>
</dbReference>
<dbReference type="GO" id="GO:0020037">
    <property type="term" value="F:heme binding"/>
    <property type="evidence" value="ECO:0007669"/>
    <property type="project" value="InterPro"/>
</dbReference>
<evidence type="ECO:0000256" key="4">
    <source>
        <dbReference type="ARBA" id="ARBA00003838"/>
    </source>
</evidence>
<evidence type="ECO:0000259" key="22">
    <source>
        <dbReference type="PROSITE" id="PS50255"/>
    </source>
</evidence>
<dbReference type="InterPro" id="IPR017938">
    <property type="entry name" value="Riboflavin_synthase-like_b-brl"/>
</dbReference>
<evidence type="ECO:0000256" key="10">
    <source>
        <dbReference type="ARBA" id="ARBA00012673"/>
    </source>
</evidence>
<dbReference type="InterPro" id="IPR000572">
    <property type="entry name" value="OxRdtase_Mopterin-bd_dom"/>
</dbReference>
<comment type="cofactor">
    <cofactor evidence="1">
        <name>Mo-molybdopterin</name>
        <dbReference type="ChEBI" id="CHEBI:71302"/>
    </cofactor>
</comment>
<dbReference type="InterPro" id="IPR039261">
    <property type="entry name" value="FNR_nucleotide-bd"/>
</dbReference>
<dbReference type="SUPFAM" id="SSF52343">
    <property type="entry name" value="Ferredoxin reductase-like, C-terminal NADP-linked domain"/>
    <property type="match status" value="1"/>
</dbReference>
<keyword evidence="16" id="KW-0274">FAD</keyword>
<evidence type="ECO:0000256" key="16">
    <source>
        <dbReference type="ARBA" id="ARBA00022827"/>
    </source>
</evidence>
<keyword evidence="14" id="KW-0285">Flavoprotein</keyword>
<organism evidence="24 26">
    <name type="scientific">Rotaria socialis</name>
    <dbReference type="NCBI Taxonomy" id="392032"/>
    <lineage>
        <taxon>Eukaryota</taxon>
        <taxon>Metazoa</taxon>
        <taxon>Spiralia</taxon>
        <taxon>Gnathifera</taxon>
        <taxon>Rotifera</taxon>
        <taxon>Eurotatoria</taxon>
        <taxon>Bdelloidea</taxon>
        <taxon>Philodinida</taxon>
        <taxon>Philodinidae</taxon>
        <taxon>Rotaria</taxon>
    </lineage>
</organism>
<evidence type="ECO:0000313" key="26">
    <source>
        <dbReference type="Proteomes" id="UP000663825"/>
    </source>
</evidence>
<feature type="non-terminal residue" evidence="24">
    <location>
        <position position="1"/>
    </location>
</feature>
<evidence type="ECO:0000256" key="9">
    <source>
        <dbReference type="ARBA" id="ARBA00012505"/>
    </source>
</evidence>
<evidence type="ECO:0000256" key="2">
    <source>
        <dbReference type="ARBA" id="ARBA00001971"/>
    </source>
</evidence>
<dbReference type="InterPro" id="IPR005066">
    <property type="entry name" value="MoCF_OxRdtse_dimer"/>
</dbReference>
<dbReference type="InterPro" id="IPR036374">
    <property type="entry name" value="OxRdtase_Mopterin-bd_sf"/>
</dbReference>
<reference evidence="24" key="1">
    <citation type="submission" date="2021-02" db="EMBL/GenBank/DDBJ databases">
        <authorList>
            <person name="Nowell W R."/>
        </authorList>
    </citation>
    <scope>NUCLEOTIDE SEQUENCE</scope>
</reference>
<dbReference type="EMBL" id="CAJNXB010002688">
    <property type="protein sequence ID" value="CAF3272118.1"/>
    <property type="molecule type" value="Genomic_DNA"/>
</dbReference>
<evidence type="ECO:0000256" key="7">
    <source>
        <dbReference type="ARBA" id="ARBA00006253"/>
    </source>
</evidence>
<dbReference type="Proteomes" id="UP000663825">
    <property type="component" value="Unassembled WGS sequence"/>
</dbReference>
<evidence type="ECO:0000256" key="5">
    <source>
        <dbReference type="ARBA" id="ARBA00004678"/>
    </source>
</evidence>
<keyword evidence="12" id="KW-0500">Molybdenum</keyword>
<dbReference type="GO" id="GO:0006790">
    <property type="term" value="P:sulfur compound metabolic process"/>
    <property type="evidence" value="ECO:0007669"/>
    <property type="project" value="UniProtKB-UniPathway"/>
</dbReference>
<dbReference type="SUPFAM" id="SSF56524">
    <property type="entry name" value="Oxidoreductase molybdopterin-binding domain"/>
    <property type="match status" value="1"/>
</dbReference>
<keyword evidence="18" id="KW-0560">Oxidoreductase</keyword>
<proteinExistence type="inferred from homology"/>
<dbReference type="Gene3D" id="3.40.50.80">
    <property type="entry name" value="Nucleotide-binding domain of ferredoxin-NADP reductase (FNR) module"/>
    <property type="match status" value="1"/>
</dbReference>
<sequence length="871" mass="98459">ILTSTSLSQEDIASKDTNLGNLGHGSHIDSESKINTKESSYLAFPQLPDAVQENIMFPLPLQTDKPTETLECDKKTPDAHVHRDNRLIRLTGIHPFNCEPPLSLLYDSGFLTPIELWFVRNHGAVPELQDSEVLNWTFTIEGMVETPLTMTLLELLSYSQTTLPATLVCAGNRRKEENIVRKSNGFNWGSAGHSTALFTGVLMSEILKVAKPKHGARYMCMEGADKLPNGYYGTSIRLSTAMNPAMGVMLAHKMNGEPLTPDHGRPLRVVIPGQIGGRSVKWLKRIIITEKPNDNWYHLFDNRVLPNMITPEIAAEQKHWFHDERYAIYNINVQSAICYPAHEEIIKVEENKSYALRGYALNGGGIRVGRVEISLDQGQTWKLVDINYPEDQYRNATNFPNLYGGILDMANREHCFCWCFWKIEIPIMELFSAKDIVVRAMDEHMNIQPRDMYWNVLGMLNNCWHRLTITKESDGQYLKFDHPTVPALTKGGWMEKVKEQGGELTDGVWASRSSSLTDSHSRYLSLSTVKMTNDDVNRIITEEELAKHDKNDDAWFAVNENVYDATDFLKEHPGGFHSIVAACGGDASDDFIALHSDVAKAMLVKYHIGIYKKSSSKQLIIDESHGEIFLDQKHWKKTVLKKKIILNHDSVRLTFALDHPQEKLGAPLGHFLYIRCMSSSGEKVVRAYTPLSESDQFGEFDLVIKLYRNCGERPAGKMSSCIDLLKPGDTIECKGPFGDYEFQDEGFIRAKNVAQRISQLTMVAGGSGITAIYPILRFAHREGIKCRVIDCNNTEEDILLREQLNNFDEVHHCLMHPSDEWKGYSGYISQDLIGQIHDGYLVCCGPTRMLDSIRKIAEDGGWDMQKQVILL</sequence>
<dbReference type="PANTHER" id="PTHR19372">
    <property type="entry name" value="SULFITE REDUCTASE"/>
    <property type="match status" value="1"/>
</dbReference>
<dbReference type="PROSITE" id="PS51384">
    <property type="entry name" value="FAD_FR"/>
    <property type="match status" value="1"/>
</dbReference>
<dbReference type="Gene3D" id="2.60.40.650">
    <property type="match status" value="1"/>
</dbReference>
<keyword evidence="20" id="KW-0534">Nitrate assimilation</keyword>
<comment type="function">
    <text evidence="4">Nitrate reductase is a key enzyme involved in the first step of nitrate assimilation in plants, fungi and bacteria.</text>
</comment>
<evidence type="ECO:0000313" key="25">
    <source>
        <dbReference type="EMBL" id="CAF4547726.1"/>
    </source>
</evidence>
<evidence type="ECO:0000256" key="3">
    <source>
        <dbReference type="ARBA" id="ARBA00001974"/>
    </source>
</evidence>
<dbReference type="Proteomes" id="UP000663873">
    <property type="component" value="Unassembled WGS sequence"/>
</dbReference>
<comment type="cofactor">
    <cofactor evidence="2">
        <name>heme</name>
        <dbReference type="ChEBI" id="CHEBI:30413"/>
    </cofactor>
</comment>
<comment type="similarity">
    <text evidence="7">Belongs to the nitrate reductase family.</text>
</comment>
<comment type="pathway">
    <text evidence="6">Energy metabolism; sulfur metabolism.</text>
</comment>
<evidence type="ECO:0000256" key="8">
    <source>
        <dbReference type="ARBA" id="ARBA00011738"/>
    </source>
</evidence>
<dbReference type="SUPFAM" id="SSF55856">
    <property type="entry name" value="Cytochrome b5-like heme/steroid binding domain"/>
    <property type="match status" value="1"/>
</dbReference>
<comment type="pathway">
    <text evidence="5">Sulfur metabolism.</text>
</comment>
<dbReference type="Gene3D" id="3.10.120.10">
    <property type="entry name" value="Cytochrome b5-like heme/steroid binding domain"/>
    <property type="match status" value="1"/>
</dbReference>
<evidence type="ECO:0000256" key="17">
    <source>
        <dbReference type="ARBA" id="ARBA00022857"/>
    </source>
</evidence>
<dbReference type="GO" id="GO:0050464">
    <property type="term" value="F:nitrate reductase (NADPH) activity"/>
    <property type="evidence" value="ECO:0007669"/>
    <property type="project" value="UniProtKB-EC"/>
</dbReference>
<comment type="caution">
    <text evidence="24">The sequence shown here is derived from an EMBL/GenBank/DDBJ whole genome shotgun (WGS) entry which is preliminary data.</text>
</comment>
<dbReference type="PROSITE" id="PS50255">
    <property type="entry name" value="CYTOCHROME_B5_2"/>
    <property type="match status" value="1"/>
</dbReference>
<dbReference type="Gene3D" id="2.40.30.10">
    <property type="entry name" value="Translation factors"/>
    <property type="match status" value="1"/>
</dbReference>
<dbReference type="OrthoDB" id="10051395at2759"/>
<dbReference type="PROSITE" id="PS00559">
    <property type="entry name" value="MOLYBDOPTERIN_EUK"/>
    <property type="match status" value="1"/>
</dbReference>
<keyword evidence="17" id="KW-0521">NADP</keyword>
<dbReference type="PROSITE" id="PS00191">
    <property type="entry name" value="CYTOCHROME_B5_1"/>
    <property type="match status" value="1"/>
</dbReference>
<dbReference type="GO" id="GO:0042128">
    <property type="term" value="P:nitrate assimilation"/>
    <property type="evidence" value="ECO:0007669"/>
    <property type="project" value="UniProtKB-KW"/>
</dbReference>
<dbReference type="Pfam" id="PF00173">
    <property type="entry name" value="Cyt-b5"/>
    <property type="match status" value="1"/>
</dbReference>
<evidence type="ECO:0000313" key="27">
    <source>
        <dbReference type="Proteomes" id="UP000663873"/>
    </source>
</evidence>
<dbReference type="InterPro" id="IPR008335">
    <property type="entry name" value="Mopterin_OxRdtase_euk"/>
</dbReference>
<keyword evidence="15" id="KW-0479">Metal-binding</keyword>
<evidence type="ECO:0000256" key="15">
    <source>
        <dbReference type="ARBA" id="ARBA00022723"/>
    </source>
</evidence>
<evidence type="ECO:0000256" key="12">
    <source>
        <dbReference type="ARBA" id="ARBA00022505"/>
    </source>
</evidence>
<dbReference type="InterPro" id="IPR008333">
    <property type="entry name" value="Cbr1-like_FAD-bd_dom"/>
</dbReference>
<dbReference type="Gene3D" id="3.90.420.10">
    <property type="entry name" value="Oxidoreductase, molybdopterin-binding domain"/>
    <property type="match status" value="1"/>
</dbReference>
<comment type="cofactor">
    <cofactor evidence="3">
        <name>FAD</name>
        <dbReference type="ChEBI" id="CHEBI:57692"/>
    </cofactor>
</comment>
<comment type="catalytic activity">
    <reaction evidence="21">
        <text>nitrite + NADP(+) + H2O = nitrate + NADPH + H(+)</text>
        <dbReference type="Rhea" id="RHEA:19061"/>
        <dbReference type="ChEBI" id="CHEBI:15377"/>
        <dbReference type="ChEBI" id="CHEBI:15378"/>
        <dbReference type="ChEBI" id="CHEBI:16301"/>
        <dbReference type="ChEBI" id="CHEBI:17632"/>
        <dbReference type="ChEBI" id="CHEBI:57783"/>
        <dbReference type="ChEBI" id="CHEBI:58349"/>
        <dbReference type="EC" id="1.7.1.3"/>
    </reaction>
</comment>
<dbReference type="PRINTS" id="PR00406">
    <property type="entry name" value="CYTB5RDTASE"/>
</dbReference>
<dbReference type="InterPro" id="IPR018506">
    <property type="entry name" value="Cyt_B5_heme-BS"/>
</dbReference>
<dbReference type="EMBL" id="CAJOBP010009174">
    <property type="protein sequence ID" value="CAF4547726.1"/>
    <property type="molecule type" value="Genomic_DNA"/>
</dbReference>